<dbReference type="SUPFAM" id="SSF51735">
    <property type="entry name" value="NAD(P)-binding Rossmann-fold domains"/>
    <property type="match status" value="1"/>
</dbReference>
<proteinExistence type="predicted"/>
<keyword evidence="2" id="KW-1185">Reference proteome</keyword>
<accession>A0A250X4H1</accession>
<evidence type="ECO:0000313" key="2">
    <source>
        <dbReference type="Proteomes" id="UP000232323"/>
    </source>
</evidence>
<gene>
    <name evidence="1" type="ORF">CEUSTIGMA_g5403.t1</name>
</gene>
<sequence>MLVQTSWGWSRGTRNREWLVCLRWEGGSYRNCKLASTMTTALLQKQLGSRGVECVSVDPGAVYSGLWSTSKIWGRPPASPLSDTLAYLR</sequence>
<dbReference type="InterPro" id="IPR036291">
    <property type="entry name" value="NAD(P)-bd_dom_sf"/>
</dbReference>
<dbReference type="OrthoDB" id="191139at2759"/>
<reference evidence="1 2" key="1">
    <citation type="submission" date="2017-08" db="EMBL/GenBank/DDBJ databases">
        <title>Acidophilic green algal genome provides insights into adaptation to an acidic environment.</title>
        <authorList>
            <person name="Hirooka S."/>
            <person name="Hirose Y."/>
            <person name="Kanesaki Y."/>
            <person name="Higuchi S."/>
            <person name="Fujiwara T."/>
            <person name="Onuma R."/>
            <person name="Era A."/>
            <person name="Ohbayashi R."/>
            <person name="Uzuka A."/>
            <person name="Nozaki H."/>
            <person name="Yoshikawa H."/>
            <person name="Miyagishima S.Y."/>
        </authorList>
    </citation>
    <scope>NUCLEOTIDE SEQUENCE [LARGE SCALE GENOMIC DNA]</scope>
    <source>
        <strain evidence="1 2">NIES-2499</strain>
    </source>
</reference>
<name>A0A250X4H1_9CHLO</name>
<dbReference type="EMBL" id="BEGY01000028">
    <property type="protein sequence ID" value="GAX77961.1"/>
    <property type="molecule type" value="Genomic_DNA"/>
</dbReference>
<protein>
    <submittedName>
        <fullName evidence="1">Uncharacterized protein</fullName>
    </submittedName>
</protein>
<dbReference type="Gene3D" id="3.40.50.720">
    <property type="entry name" value="NAD(P)-binding Rossmann-like Domain"/>
    <property type="match status" value="1"/>
</dbReference>
<evidence type="ECO:0000313" key="1">
    <source>
        <dbReference type="EMBL" id="GAX77961.1"/>
    </source>
</evidence>
<comment type="caution">
    <text evidence="1">The sequence shown here is derived from an EMBL/GenBank/DDBJ whole genome shotgun (WGS) entry which is preliminary data.</text>
</comment>
<dbReference type="AlphaFoldDB" id="A0A250X4H1"/>
<organism evidence="1 2">
    <name type="scientific">Chlamydomonas eustigma</name>
    <dbReference type="NCBI Taxonomy" id="1157962"/>
    <lineage>
        <taxon>Eukaryota</taxon>
        <taxon>Viridiplantae</taxon>
        <taxon>Chlorophyta</taxon>
        <taxon>core chlorophytes</taxon>
        <taxon>Chlorophyceae</taxon>
        <taxon>CS clade</taxon>
        <taxon>Chlamydomonadales</taxon>
        <taxon>Chlamydomonadaceae</taxon>
        <taxon>Chlamydomonas</taxon>
    </lineage>
</organism>
<dbReference type="Proteomes" id="UP000232323">
    <property type="component" value="Unassembled WGS sequence"/>
</dbReference>